<dbReference type="FunFam" id="2.20.25.80:FF:000003">
    <property type="entry name" value="WRKY transcription factor 57"/>
    <property type="match status" value="1"/>
</dbReference>
<sequence length="325" mass="35894">MSGDNKEFFHYESFFDHNYPFFSQHSGGGSGDPQGFEAPPLPYGGFTEYLQSSADYGMLSKAFDLSFSTKEEAFGVPALGKEKKLESEDAVIAGVSTNENSSVMAGVGVMSVTANSSPSSSSVEVAGEEDYGACEKDRKKNEEAGEEENGGEKDKNITKQKKKGEKRQREPRFAFMTKSEVDHLEDGYRWRKYGQKAVKNSNYPRSYYRCTTQKCTVKKRVERSHQDPSIVITTYEGQHTHHCPANVRGSSHLLANQSSAMAMPSFRAELFGRQLTQLGLANPSASSGYGNFLQNLAAPSQQLQIPYYGALLQDIMPSFVKSSQP</sequence>
<dbReference type="SMR" id="A0A8T3A628"/>
<protein>
    <recommendedName>
        <fullName evidence="7">WRKY domain-containing protein</fullName>
    </recommendedName>
</protein>
<evidence type="ECO:0000256" key="3">
    <source>
        <dbReference type="ARBA" id="ARBA00023125"/>
    </source>
</evidence>
<proteinExistence type="predicted"/>
<dbReference type="Gene3D" id="2.20.25.80">
    <property type="entry name" value="WRKY domain"/>
    <property type="match status" value="1"/>
</dbReference>
<dbReference type="PROSITE" id="PS50811">
    <property type="entry name" value="WRKY"/>
    <property type="match status" value="1"/>
</dbReference>
<dbReference type="InterPro" id="IPR036576">
    <property type="entry name" value="WRKY_dom_sf"/>
</dbReference>
<dbReference type="AlphaFoldDB" id="A0A8T3A628"/>
<dbReference type="Proteomes" id="UP000829196">
    <property type="component" value="Unassembled WGS sequence"/>
</dbReference>
<dbReference type="InterPro" id="IPR003657">
    <property type="entry name" value="WRKY_dom"/>
</dbReference>
<keyword evidence="3" id="KW-0238">DNA-binding</keyword>
<keyword evidence="2" id="KW-0805">Transcription regulation</keyword>
<evidence type="ECO:0000256" key="6">
    <source>
        <dbReference type="SAM" id="MobiDB-lite"/>
    </source>
</evidence>
<dbReference type="SUPFAM" id="SSF118290">
    <property type="entry name" value="WRKY DNA-binding domain"/>
    <property type="match status" value="1"/>
</dbReference>
<reference evidence="8" key="1">
    <citation type="journal article" date="2022" name="Front. Genet.">
        <title>Chromosome-Scale Assembly of the Dendrobium nobile Genome Provides Insights Into the Molecular Mechanism of the Biosynthesis of the Medicinal Active Ingredient of Dendrobium.</title>
        <authorList>
            <person name="Xu Q."/>
            <person name="Niu S.-C."/>
            <person name="Li K.-L."/>
            <person name="Zheng P.-J."/>
            <person name="Zhang X.-J."/>
            <person name="Jia Y."/>
            <person name="Liu Y."/>
            <person name="Niu Y.-X."/>
            <person name="Yu L.-H."/>
            <person name="Chen D.-F."/>
            <person name="Zhang G.-Q."/>
        </authorList>
    </citation>
    <scope>NUCLEOTIDE SEQUENCE</scope>
    <source>
        <tissue evidence="8">Leaf</tissue>
    </source>
</reference>
<evidence type="ECO:0000256" key="4">
    <source>
        <dbReference type="ARBA" id="ARBA00023163"/>
    </source>
</evidence>
<feature type="compositionally biased region" description="Low complexity" evidence="6">
    <location>
        <begin position="114"/>
        <end position="125"/>
    </location>
</feature>
<name>A0A8T3A628_DENNO</name>
<dbReference type="Pfam" id="PF03106">
    <property type="entry name" value="WRKY"/>
    <property type="match status" value="1"/>
</dbReference>
<evidence type="ECO:0000256" key="5">
    <source>
        <dbReference type="ARBA" id="ARBA00023242"/>
    </source>
</evidence>
<dbReference type="InterPro" id="IPR044810">
    <property type="entry name" value="WRKY_plant"/>
</dbReference>
<comment type="caution">
    <text evidence="8">The sequence shown here is derived from an EMBL/GenBank/DDBJ whole genome shotgun (WGS) entry which is preliminary data.</text>
</comment>
<dbReference type="GO" id="GO:0003700">
    <property type="term" value="F:DNA-binding transcription factor activity"/>
    <property type="evidence" value="ECO:0007669"/>
    <property type="project" value="InterPro"/>
</dbReference>
<keyword evidence="9" id="KW-1185">Reference proteome</keyword>
<dbReference type="EMBL" id="JAGYWB010000018">
    <property type="protein sequence ID" value="KAI0491690.1"/>
    <property type="molecule type" value="Genomic_DNA"/>
</dbReference>
<gene>
    <name evidence="8" type="ORF">KFK09_025950</name>
</gene>
<evidence type="ECO:0000259" key="7">
    <source>
        <dbReference type="PROSITE" id="PS50811"/>
    </source>
</evidence>
<dbReference type="OrthoDB" id="1936515at2759"/>
<feature type="region of interest" description="Disordered" evidence="6">
    <location>
        <begin position="114"/>
        <end position="174"/>
    </location>
</feature>
<dbReference type="PANTHER" id="PTHR31221">
    <property type="entry name" value="WRKY TRANSCRIPTION FACTOR PROTEIN 1-RELATED"/>
    <property type="match status" value="1"/>
</dbReference>
<feature type="domain" description="WRKY" evidence="7">
    <location>
        <begin position="179"/>
        <end position="244"/>
    </location>
</feature>
<comment type="subcellular location">
    <subcellularLocation>
        <location evidence="1">Nucleus</location>
    </subcellularLocation>
</comment>
<dbReference type="GO" id="GO:0043565">
    <property type="term" value="F:sequence-specific DNA binding"/>
    <property type="evidence" value="ECO:0007669"/>
    <property type="project" value="InterPro"/>
</dbReference>
<accession>A0A8T3A628</accession>
<keyword evidence="5" id="KW-0539">Nucleus</keyword>
<evidence type="ECO:0000313" key="9">
    <source>
        <dbReference type="Proteomes" id="UP000829196"/>
    </source>
</evidence>
<dbReference type="PANTHER" id="PTHR31221:SF334">
    <property type="entry name" value="WRKY TRANSCRIPTION FACTOR 57-RELATED"/>
    <property type="match status" value="1"/>
</dbReference>
<keyword evidence="4" id="KW-0804">Transcription</keyword>
<evidence type="ECO:0000256" key="1">
    <source>
        <dbReference type="ARBA" id="ARBA00004123"/>
    </source>
</evidence>
<evidence type="ECO:0000313" key="8">
    <source>
        <dbReference type="EMBL" id="KAI0491690.1"/>
    </source>
</evidence>
<feature type="compositionally biased region" description="Basic and acidic residues" evidence="6">
    <location>
        <begin position="133"/>
        <end position="143"/>
    </location>
</feature>
<evidence type="ECO:0000256" key="2">
    <source>
        <dbReference type="ARBA" id="ARBA00023015"/>
    </source>
</evidence>
<organism evidence="8 9">
    <name type="scientific">Dendrobium nobile</name>
    <name type="common">Orchid</name>
    <dbReference type="NCBI Taxonomy" id="94219"/>
    <lineage>
        <taxon>Eukaryota</taxon>
        <taxon>Viridiplantae</taxon>
        <taxon>Streptophyta</taxon>
        <taxon>Embryophyta</taxon>
        <taxon>Tracheophyta</taxon>
        <taxon>Spermatophyta</taxon>
        <taxon>Magnoliopsida</taxon>
        <taxon>Liliopsida</taxon>
        <taxon>Asparagales</taxon>
        <taxon>Orchidaceae</taxon>
        <taxon>Epidendroideae</taxon>
        <taxon>Malaxideae</taxon>
        <taxon>Dendrobiinae</taxon>
        <taxon>Dendrobium</taxon>
    </lineage>
</organism>
<dbReference type="GO" id="GO:0005634">
    <property type="term" value="C:nucleus"/>
    <property type="evidence" value="ECO:0007669"/>
    <property type="project" value="UniProtKB-SubCell"/>
</dbReference>
<dbReference type="SMART" id="SM00774">
    <property type="entry name" value="WRKY"/>
    <property type="match status" value="1"/>
</dbReference>